<accession>A0A915MKH2</accession>
<dbReference type="SUPFAM" id="SSF103657">
    <property type="entry name" value="BAR/IMD domain-like"/>
    <property type="match status" value="1"/>
</dbReference>
<dbReference type="PANTHER" id="PTHR14166">
    <property type="entry name" value="SLIT-ROBO RHO GTPASE ACTIVATING PROTEIN"/>
    <property type="match status" value="1"/>
</dbReference>
<dbReference type="InterPro" id="IPR027267">
    <property type="entry name" value="AH/BAR_dom_sf"/>
</dbReference>
<sequence>RNEKHEIARQKCMRARNEYLLCIDAANSSLYKYFADDVSNIIDVCCLIDIRHLE</sequence>
<keyword evidence="1" id="KW-0175">Coiled coil</keyword>
<dbReference type="Gene3D" id="1.20.1270.60">
    <property type="entry name" value="Arfaptin homology (AH) domain/BAR domain"/>
    <property type="match status" value="1"/>
</dbReference>
<keyword evidence="2" id="KW-1185">Reference proteome</keyword>
<evidence type="ECO:0000313" key="3">
    <source>
        <dbReference type="WBParaSite" id="scaffold44787_cov305.g24320"/>
    </source>
</evidence>
<proteinExistence type="predicted"/>
<evidence type="ECO:0000256" key="1">
    <source>
        <dbReference type="ARBA" id="ARBA00023054"/>
    </source>
</evidence>
<reference evidence="3" key="1">
    <citation type="submission" date="2022-11" db="UniProtKB">
        <authorList>
            <consortium name="WormBaseParasite"/>
        </authorList>
    </citation>
    <scope>IDENTIFICATION</scope>
</reference>
<dbReference type="Proteomes" id="UP000887561">
    <property type="component" value="Unplaced"/>
</dbReference>
<dbReference type="AlphaFoldDB" id="A0A915MKH2"/>
<dbReference type="WBParaSite" id="scaffold44787_cov305.g24320">
    <property type="protein sequence ID" value="scaffold44787_cov305.g24320"/>
    <property type="gene ID" value="scaffold44787_cov305.g24320"/>
</dbReference>
<organism evidence="2 3">
    <name type="scientific">Meloidogyne javanica</name>
    <name type="common">Root-knot nematode worm</name>
    <dbReference type="NCBI Taxonomy" id="6303"/>
    <lineage>
        <taxon>Eukaryota</taxon>
        <taxon>Metazoa</taxon>
        <taxon>Ecdysozoa</taxon>
        <taxon>Nematoda</taxon>
        <taxon>Chromadorea</taxon>
        <taxon>Rhabditida</taxon>
        <taxon>Tylenchina</taxon>
        <taxon>Tylenchomorpha</taxon>
        <taxon>Tylenchoidea</taxon>
        <taxon>Meloidogynidae</taxon>
        <taxon>Meloidogyninae</taxon>
        <taxon>Meloidogyne</taxon>
        <taxon>Meloidogyne incognita group</taxon>
    </lineage>
</organism>
<protein>
    <submittedName>
        <fullName evidence="3">Uncharacterized protein</fullName>
    </submittedName>
</protein>
<dbReference type="InterPro" id="IPR051627">
    <property type="entry name" value="SLIT-ROBO_RhoGAP"/>
</dbReference>
<evidence type="ECO:0000313" key="2">
    <source>
        <dbReference type="Proteomes" id="UP000887561"/>
    </source>
</evidence>
<name>A0A915MKH2_MELJA</name>